<feature type="signal peptide" evidence="2">
    <location>
        <begin position="1"/>
        <end position="24"/>
    </location>
</feature>
<dbReference type="PANTHER" id="PTHR36933:SF1">
    <property type="entry name" value="SLL0788 PROTEIN"/>
    <property type="match status" value="1"/>
</dbReference>
<dbReference type="InterPro" id="IPR005183">
    <property type="entry name" value="DUF305_CopM-like"/>
</dbReference>
<accession>A0A4Q7ZDC9</accession>
<dbReference type="Proteomes" id="UP000292564">
    <property type="component" value="Unassembled WGS sequence"/>
</dbReference>
<feature type="domain" description="DUF305" evidence="3">
    <location>
        <begin position="66"/>
        <end position="212"/>
    </location>
</feature>
<dbReference type="Pfam" id="PF03713">
    <property type="entry name" value="DUF305"/>
    <property type="match status" value="1"/>
</dbReference>
<sequence>MRQRKGSRRAALLLAVVVPWTLTACGTGSADRQPAGSPTSEAVAADPATTGSATTVRADGPHNDTDVMFLQMMVAHGKQGVELAQLAGARAQREEVRTLAAAVAATQTDEVSMMTSWLRGWSKPVAVDTDPAAHANHGGLPATGPEQIAALKKASKSEFDGRLLNLFIGHQHNAVEMATKEAADGANAETKEFARRVVESRTGQIQQMLTLLNE</sequence>
<evidence type="ECO:0000259" key="3">
    <source>
        <dbReference type="Pfam" id="PF03713"/>
    </source>
</evidence>
<organism evidence="4 5">
    <name type="scientific">Krasilnikovia cinnamomea</name>
    <dbReference type="NCBI Taxonomy" id="349313"/>
    <lineage>
        <taxon>Bacteria</taxon>
        <taxon>Bacillati</taxon>
        <taxon>Actinomycetota</taxon>
        <taxon>Actinomycetes</taxon>
        <taxon>Micromonosporales</taxon>
        <taxon>Micromonosporaceae</taxon>
        <taxon>Krasilnikovia</taxon>
    </lineage>
</organism>
<evidence type="ECO:0000313" key="5">
    <source>
        <dbReference type="Proteomes" id="UP000292564"/>
    </source>
</evidence>
<dbReference type="EMBL" id="SHKY01000001">
    <property type="protein sequence ID" value="RZU48670.1"/>
    <property type="molecule type" value="Genomic_DNA"/>
</dbReference>
<comment type="caution">
    <text evidence="4">The sequence shown here is derived from an EMBL/GenBank/DDBJ whole genome shotgun (WGS) entry which is preliminary data.</text>
</comment>
<feature type="region of interest" description="Disordered" evidence="1">
    <location>
        <begin position="28"/>
        <end position="62"/>
    </location>
</feature>
<gene>
    <name evidence="4" type="ORF">EV385_0388</name>
</gene>
<dbReference type="InterPro" id="IPR012347">
    <property type="entry name" value="Ferritin-like"/>
</dbReference>
<evidence type="ECO:0000313" key="4">
    <source>
        <dbReference type="EMBL" id="RZU48670.1"/>
    </source>
</evidence>
<dbReference type="PROSITE" id="PS51257">
    <property type="entry name" value="PROKAR_LIPOPROTEIN"/>
    <property type="match status" value="1"/>
</dbReference>
<dbReference type="Gene3D" id="1.20.1260.10">
    <property type="match status" value="1"/>
</dbReference>
<evidence type="ECO:0000256" key="1">
    <source>
        <dbReference type="SAM" id="MobiDB-lite"/>
    </source>
</evidence>
<name>A0A4Q7ZDC9_9ACTN</name>
<protein>
    <submittedName>
        <fullName evidence="4">Uncharacterized protein (DUF305 family)</fullName>
    </submittedName>
</protein>
<reference evidence="4 5" key="1">
    <citation type="submission" date="2019-02" db="EMBL/GenBank/DDBJ databases">
        <title>Sequencing the genomes of 1000 actinobacteria strains.</title>
        <authorList>
            <person name="Klenk H.-P."/>
        </authorList>
    </citation>
    <scope>NUCLEOTIDE SEQUENCE [LARGE SCALE GENOMIC DNA]</scope>
    <source>
        <strain evidence="4 5">DSM 45162</strain>
    </source>
</reference>
<keyword evidence="2" id="KW-0732">Signal</keyword>
<dbReference type="AlphaFoldDB" id="A0A4Q7ZDC9"/>
<evidence type="ECO:0000256" key="2">
    <source>
        <dbReference type="SAM" id="SignalP"/>
    </source>
</evidence>
<keyword evidence="5" id="KW-1185">Reference proteome</keyword>
<dbReference type="PANTHER" id="PTHR36933">
    <property type="entry name" value="SLL0788 PROTEIN"/>
    <property type="match status" value="1"/>
</dbReference>
<proteinExistence type="predicted"/>
<feature type="chain" id="PRO_5038777686" evidence="2">
    <location>
        <begin position="25"/>
        <end position="214"/>
    </location>
</feature>